<evidence type="ECO:0000256" key="1">
    <source>
        <dbReference type="ARBA" id="ARBA00022801"/>
    </source>
</evidence>
<evidence type="ECO:0000313" key="8">
    <source>
        <dbReference type="Proteomes" id="UP000595703"/>
    </source>
</evidence>
<dbReference type="InterPro" id="IPR036890">
    <property type="entry name" value="HATPase_C_sf"/>
</dbReference>
<evidence type="ECO:0000313" key="7">
    <source>
        <dbReference type="EMBL" id="BBB01878.1"/>
    </source>
</evidence>
<dbReference type="Pfam" id="PF01590">
    <property type="entry name" value="GAF"/>
    <property type="match status" value="1"/>
</dbReference>
<dbReference type="SUPFAM" id="SSF55785">
    <property type="entry name" value="PYP-like sensor domain (PAS domain)"/>
    <property type="match status" value="1"/>
</dbReference>
<dbReference type="Pfam" id="PF07228">
    <property type="entry name" value="SpoIIE"/>
    <property type="match status" value="1"/>
</dbReference>
<feature type="domain" description="PAS fold-4" evidence="5">
    <location>
        <begin position="98"/>
        <end position="207"/>
    </location>
</feature>
<evidence type="ECO:0000259" key="5">
    <source>
        <dbReference type="Pfam" id="PF08448"/>
    </source>
</evidence>
<dbReference type="InterPro" id="IPR029016">
    <property type="entry name" value="GAF-like_dom_sf"/>
</dbReference>
<dbReference type="Gene3D" id="3.60.40.10">
    <property type="entry name" value="PPM-type phosphatase domain"/>
    <property type="match status" value="1"/>
</dbReference>
<accession>A0A7U3VSF8</accession>
<dbReference type="SUPFAM" id="SSF55874">
    <property type="entry name" value="ATPase domain of HSP90 chaperone/DNA topoisomerase II/histidine kinase"/>
    <property type="match status" value="1"/>
</dbReference>
<feature type="domain" description="GAF" evidence="3">
    <location>
        <begin position="313"/>
        <end position="423"/>
    </location>
</feature>
<reference evidence="7 8" key="4">
    <citation type="journal article" date="2020" name="Sci. Rep.">
        <title>beta-carboline chemical signals induce reveromycin production through a LuxR family regulator in Streptomyces sp. SN-593.</title>
        <authorList>
            <person name="Panthee S."/>
            <person name="Kito N."/>
            <person name="Hayashi T."/>
            <person name="Shimizu T."/>
            <person name="Ishikawa J."/>
            <person name="Hamamoto H."/>
            <person name="Osada H."/>
            <person name="Takahashi S."/>
        </authorList>
    </citation>
    <scope>NUCLEOTIDE SEQUENCE [LARGE SCALE GENOMIC DNA]</scope>
    <source>
        <strain evidence="7 8">SN-593</strain>
    </source>
</reference>
<reference evidence="7 8" key="3">
    <citation type="journal article" date="2011" name="Nat. Chem. Biol.">
        <title>Reveromycin A biosynthesis uses RevG and RevJ for stereospecific spiroacetal formation.</title>
        <authorList>
            <person name="Takahashi S."/>
            <person name="Toyoda A."/>
            <person name="Sekiyama Y."/>
            <person name="Takagi H."/>
            <person name="Nogawa T."/>
            <person name="Uramoto M."/>
            <person name="Suzuki R."/>
            <person name="Koshino H."/>
            <person name="Kumano T."/>
            <person name="Panthee S."/>
            <person name="Dairi T."/>
            <person name="Ishikawa J."/>
            <person name="Ikeda H."/>
            <person name="Sakaki Y."/>
            <person name="Osada H."/>
        </authorList>
    </citation>
    <scope>NUCLEOTIDE SEQUENCE [LARGE SCALE GENOMIC DNA]</scope>
    <source>
        <strain evidence="7 8">SN-593</strain>
    </source>
</reference>
<dbReference type="SUPFAM" id="SSF55781">
    <property type="entry name" value="GAF domain-like"/>
    <property type="match status" value="1"/>
</dbReference>
<evidence type="ECO:0000259" key="4">
    <source>
        <dbReference type="Pfam" id="PF07228"/>
    </source>
</evidence>
<keyword evidence="1" id="KW-0378">Hydrolase</keyword>
<dbReference type="PANTHER" id="PTHR43156:SF2">
    <property type="entry name" value="STAGE II SPORULATION PROTEIN E"/>
    <property type="match status" value="1"/>
</dbReference>
<dbReference type="Gene3D" id="3.30.450.20">
    <property type="entry name" value="PAS domain"/>
    <property type="match status" value="1"/>
</dbReference>
<protein>
    <submittedName>
        <fullName evidence="7">Putative magnesium or manganese-dependent protein phosphatase</fullName>
    </submittedName>
</protein>
<proteinExistence type="predicted"/>
<dbReference type="Proteomes" id="UP000595703">
    <property type="component" value="Chromosome"/>
</dbReference>
<evidence type="ECO:0000259" key="3">
    <source>
        <dbReference type="Pfam" id="PF01590"/>
    </source>
</evidence>
<reference evidence="7 8" key="1">
    <citation type="journal article" date="2010" name="J. Bacteriol.">
        <title>Biochemical characterization of a novel indole prenyltransferase from Streptomyces sp. SN-593.</title>
        <authorList>
            <person name="Takahashi S."/>
            <person name="Takagi H."/>
            <person name="Toyoda A."/>
            <person name="Uramoto M."/>
            <person name="Nogawa T."/>
            <person name="Ueki M."/>
            <person name="Sakaki Y."/>
            <person name="Osada H."/>
        </authorList>
    </citation>
    <scope>NUCLEOTIDE SEQUENCE [LARGE SCALE GENOMIC DNA]</scope>
    <source>
        <strain evidence="7 8">SN-593</strain>
    </source>
</reference>
<dbReference type="InterPro" id="IPR003594">
    <property type="entry name" value="HATPase_dom"/>
</dbReference>
<dbReference type="KEGG" id="arev:RVR_9492"/>
<dbReference type="InterPro" id="IPR003018">
    <property type="entry name" value="GAF"/>
</dbReference>
<dbReference type="InterPro" id="IPR013656">
    <property type="entry name" value="PAS_4"/>
</dbReference>
<dbReference type="EMBL" id="AP018365">
    <property type="protein sequence ID" value="BBB01878.1"/>
    <property type="molecule type" value="Genomic_DNA"/>
</dbReference>
<evidence type="ECO:0000259" key="6">
    <source>
        <dbReference type="Pfam" id="PF13581"/>
    </source>
</evidence>
<feature type="domain" description="Histidine kinase/HSP90-like ATPase" evidence="6">
    <location>
        <begin position="677"/>
        <end position="788"/>
    </location>
</feature>
<sequence>MARRQEPLFTVDGIGRVTSWSAAAARRFAHGEEAALGRPADALIRSAALGPDPAGGDPGLLAVPLEEDGAWALYAQPRGPQGLDAAIEDALLRALLSESQLSIVVLDTDLRLVRVSMATQALRRPGADIMGKRVDEAYPLDRPQEELAVLERVLSTGEPVYSRLVGTAVAGRTGRRFFSASAFRLSRPAGEVIGVAVTLLDVTRRERDHVRRQAVSRVRQEVGRSLGLARTCEDLAGALVPEFADIVLVALAEQVTAGDNPPSMPADPAALLLRTVAVQGRADGADGRKTGGADHAEDGGRGGDGADGADAGDAPGIEWIEAVGDIGDIGDVEAVERESSFAQAVTEGRPVLRTTRRAAHLLDLPAHDEILRAAGAHSMVVIPLAVRGRLLGLAVAVRTGDSARYLRADLAAAEEIGLHTALCLENARRSAVARVIASTVQRRFLPERPRSALGVETAFVALSPPSRKGAWFDVIPLSGARCALATGEIGRGGTASLTAMGRLRTTLRALADLELQPDEVLARLSDTVAGIPSDAALPEETGALSVACTYGVYDPATSVFTVSCAGQPAPRVIAPDGGVVRLGEAVGPRLGGEGMEPFGMVTHSVPHGATLLLASADFDEVLDSGGELRQALRTSGSVQDLANALFVKLAPQPGRSGTAMLARTNRLGTDRTIAWELPAADEAASKARRLTRQWLRDRSATVTAETVESAELLVSELVTNAVRYGAPPITLRLTLNDALTVEVRDHRTATPSIRHARVTDEGGRGLLIVSHLSGKWGTRRVEEGKAVWAEQSMT</sequence>
<dbReference type="Gene3D" id="3.30.450.40">
    <property type="match status" value="1"/>
</dbReference>
<dbReference type="AlphaFoldDB" id="A0A7U3VSF8"/>
<reference evidence="7 8" key="2">
    <citation type="journal article" date="2011" name="J. Antibiot.">
        <title>Furaquinocins I and J: novel polyketide isoprenoid hybrid compounds from Streptomyces reveromyceticus SN-593.</title>
        <authorList>
            <person name="Panthee S."/>
            <person name="Takahashi S."/>
            <person name="Takagi H."/>
            <person name="Nogawa T."/>
            <person name="Oowada E."/>
            <person name="Uramoto M."/>
            <person name="Osada H."/>
        </authorList>
    </citation>
    <scope>NUCLEOTIDE SEQUENCE [LARGE SCALE GENOMIC DNA]</scope>
    <source>
        <strain evidence="7 8">SN-593</strain>
    </source>
</reference>
<dbReference type="RefSeq" id="WP_202237750.1">
    <property type="nucleotide sequence ID" value="NZ_AP018365.1"/>
</dbReference>
<name>A0A7U3VSF8_9ACTN</name>
<dbReference type="InterPro" id="IPR036457">
    <property type="entry name" value="PPM-type-like_dom_sf"/>
</dbReference>
<dbReference type="InterPro" id="IPR001932">
    <property type="entry name" value="PPM-type_phosphatase-like_dom"/>
</dbReference>
<dbReference type="InterPro" id="IPR035965">
    <property type="entry name" value="PAS-like_dom_sf"/>
</dbReference>
<gene>
    <name evidence="7" type="ORF">RVR_9492</name>
</gene>
<dbReference type="CDD" id="cd16936">
    <property type="entry name" value="HATPase_RsbW-like"/>
    <property type="match status" value="1"/>
</dbReference>
<dbReference type="PANTHER" id="PTHR43156">
    <property type="entry name" value="STAGE II SPORULATION PROTEIN E-RELATED"/>
    <property type="match status" value="1"/>
</dbReference>
<dbReference type="Pfam" id="PF08448">
    <property type="entry name" value="PAS_4"/>
    <property type="match status" value="1"/>
</dbReference>
<feature type="region of interest" description="Disordered" evidence="2">
    <location>
        <begin position="283"/>
        <end position="311"/>
    </location>
</feature>
<dbReference type="Gene3D" id="3.30.565.10">
    <property type="entry name" value="Histidine kinase-like ATPase, C-terminal domain"/>
    <property type="match status" value="1"/>
</dbReference>
<feature type="compositionally biased region" description="Basic and acidic residues" evidence="2">
    <location>
        <begin position="283"/>
        <end position="301"/>
    </location>
</feature>
<organism evidence="7 8">
    <name type="scientific">Actinacidiphila reveromycinica</name>
    <dbReference type="NCBI Taxonomy" id="659352"/>
    <lineage>
        <taxon>Bacteria</taxon>
        <taxon>Bacillati</taxon>
        <taxon>Actinomycetota</taxon>
        <taxon>Actinomycetes</taxon>
        <taxon>Kitasatosporales</taxon>
        <taxon>Streptomycetaceae</taxon>
        <taxon>Actinacidiphila</taxon>
    </lineage>
</organism>
<dbReference type="GO" id="GO:0016791">
    <property type="term" value="F:phosphatase activity"/>
    <property type="evidence" value="ECO:0007669"/>
    <property type="project" value="TreeGrafter"/>
</dbReference>
<dbReference type="InterPro" id="IPR052016">
    <property type="entry name" value="Bact_Sigma-Reg"/>
</dbReference>
<dbReference type="Pfam" id="PF13581">
    <property type="entry name" value="HATPase_c_2"/>
    <property type="match status" value="1"/>
</dbReference>
<feature type="domain" description="PPM-type phosphatase" evidence="4">
    <location>
        <begin position="493"/>
        <end position="651"/>
    </location>
</feature>
<keyword evidence="8" id="KW-1185">Reference proteome</keyword>
<evidence type="ECO:0000256" key="2">
    <source>
        <dbReference type="SAM" id="MobiDB-lite"/>
    </source>
</evidence>